<sequence>MVDKRDIQQLNRLYLLVAQRLASQDVEFASQVTGFSKQILSQIAELSLSQIDELQEEVSFLLFKPRLNESGFMKMLSMPSGVRGSFMSSALANTVEGQHEAT</sequence>
<comment type="function">
    <text evidence="8">Functions in complex with FlhC as a master transcriptional regulator that regulates transcription of several flagellar and non-flagellar operons by binding to their promoter region. Activates expression of class 2 flagellar genes, including fliA, which is a flagellum-specific sigma factor that turns on the class 3 genes. Also regulates genes whose products function in a variety of physiological pathways.</text>
</comment>
<dbReference type="Pfam" id="PF05247">
    <property type="entry name" value="FlhD"/>
    <property type="match status" value="1"/>
</dbReference>
<dbReference type="Gene3D" id="1.10.4000.10">
    <property type="entry name" value="Flagellar transcriptional activator FlhD"/>
    <property type="match status" value="1"/>
</dbReference>
<keyword evidence="4" id="KW-0238">DNA-binding</keyword>
<comment type="caution">
    <text evidence="9">The sequence shown here is derived from an EMBL/GenBank/DDBJ whole genome shotgun (WGS) entry which is preliminary data.</text>
</comment>
<evidence type="ECO:0000256" key="3">
    <source>
        <dbReference type="ARBA" id="ARBA00023015"/>
    </source>
</evidence>
<dbReference type="InterPro" id="IPR023559">
    <property type="entry name" value="Flagellar_FlhD"/>
</dbReference>
<keyword evidence="1" id="KW-0963">Cytoplasm</keyword>
<keyword evidence="9" id="KW-0282">Flagellum</keyword>
<evidence type="ECO:0000256" key="5">
    <source>
        <dbReference type="ARBA" id="ARBA00023157"/>
    </source>
</evidence>
<evidence type="ECO:0000256" key="1">
    <source>
        <dbReference type="ARBA" id="ARBA00022490"/>
    </source>
</evidence>
<evidence type="ECO:0000313" key="10">
    <source>
        <dbReference type="Proteomes" id="UP001352263"/>
    </source>
</evidence>
<keyword evidence="7" id="KW-0804">Transcription</keyword>
<evidence type="ECO:0000256" key="6">
    <source>
        <dbReference type="ARBA" id="ARBA00023159"/>
    </source>
</evidence>
<dbReference type="RefSeq" id="WP_326504945.1">
    <property type="nucleotide sequence ID" value="NZ_JAWIIV010000002.1"/>
</dbReference>
<accession>A0ABU6J428</accession>
<protein>
    <submittedName>
        <fullName evidence="9">Flagellar transcriptional regulator FlhD</fullName>
    </submittedName>
</protein>
<name>A0ABU6J428_9BURK</name>
<keyword evidence="9" id="KW-0969">Cilium</keyword>
<evidence type="ECO:0000256" key="8">
    <source>
        <dbReference type="ARBA" id="ARBA00025431"/>
    </source>
</evidence>
<keyword evidence="9" id="KW-0966">Cell projection</keyword>
<keyword evidence="6" id="KW-0010">Activator</keyword>
<dbReference type="SUPFAM" id="SSF63592">
    <property type="entry name" value="Flagellar transcriptional activator FlhD"/>
    <property type="match status" value="1"/>
</dbReference>
<evidence type="ECO:0000313" key="9">
    <source>
        <dbReference type="EMBL" id="MEC4718191.1"/>
    </source>
</evidence>
<organism evidence="9 10">
    <name type="scientific">Noviherbaspirillum album</name>
    <dbReference type="NCBI Taxonomy" id="3080276"/>
    <lineage>
        <taxon>Bacteria</taxon>
        <taxon>Pseudomonadati</taxon>
        <taxon>Pseudomonadota</taxon>
        <taxon>Betaproteobacteria</taxon>
        <taxon>Burkholderiales</taxon>
        <taxon>Oxalobacteraceae</taxon>
        <taxon>Noviherbaspirillum</taxon>
    </lineage>
</organism>
<proteinExistence type="predicted"/>
<keyword evidence="10" id="KW-1185">Reference proteome</keyword>
<gene>
    <name evidence="9" type="ORF">RY831_03460</name>
</gene>
<keyword evidence="2" id="KW-1005">Bacterial flagellum biogenesis</keyword>
<dbReference type="Proteomes" id="UP001352263">
    <property type="component" value="Unassembled WGS sequence"/>
</dbReference>
<dbReference type="InterPro" id="IPR036194">
    <property type="entry name" value="FlhD_sf"/>
</dbReference>
<reference evidence="9 10" key="1">
    <citation type="submission" date="2023-10" db="EMBL/GenBank/DDBJ databases">
        <title>Noviherbaspirillum sp. CPCC 100848 genome assembly.</title>
        <authorList>
            <person name="Li X.Y."/>
            <person name="Fang X.M."/>
        </authorList>
    </citation>
    <scope>NUCLEOTIDE SEQUENCE [LARGE SCALE GENOMIC DNA]</scope>
    <source>
        <strain evidence="9 10">CPCC 100848</strain>
    </source>
</reference>
<keyword evidence="5" id="KW-1015">Disulfide bond</keyword>
<keyword evidence="3" id="KW-0805">Transcription regulation</keyword>
<evidence type="ECO:0000256" key="2">
    <source>
        <dbReference type="ARBA" id="ARBA00022795"/>
    </source>
</evidence>
<evidence type="ECO:0000256" key="4">
    <source>
        <dbReference type="ARBA" id="ARBA00023125"/>
    </source>
</evidence>
<dbReference type="EMBL" id="JAWIIV010000002">
    <property type="protein sequence ID" value="MEC4718191.1"/>
    <property type="molecule type" value="Genomic_DNA"/>
</dbReference>
<evidence type="ECO:0000256" key="7">
    <source>
        <dbReference type="ARBA" id="ARBA00023163"/>
    </source>
</evidence>